<dbReference type="EMBL" id="CAJVCH010139810">
    <property type="protein sequence ID" value="CAG7726778.1"/>
    <property type="molecule type" value="Genomic_DNA"/>
</dbReference>
<reference evidence="1" key="1">
    <citation type="submission" date="2021-06" db="EMBL/GenBank/DDBJ databases">
        <authorList>
            <person name="Hodson N. C."/>
            <person name="Mongue J. A."/>
            <person name="Jaron S. K."/>
        </authorList>
    </citation>
    <scope>NUCLEOTIDE SEQUENCE</scope>
</reference>
<name>A0A8J2JZG5_9HEXA</name>
<organism evidence="1 2">
    <name type="scientific">Allacma fusca</name>
    <dbReference type="NCBI Taxonomy" id="39272"/>
    <lineage>
        <taxon>Eukaryota</taxon>
        <taxon>Metazoa</taxon>
        <taxon>Ecdysozoa</taxon>
        <taxon>Arthropoda</taxon>
        <taxon>Hexapoda</taxon>
        <taxon>Collembola</taxon>
        <taxon>Symphypleona</taxon>
        <taxon>Sminthuridae</taxon>
        <taxon>Allacma</taxon>
    </lineage>
</organism>
<proteinExistence type="predicted"/>
<dbReference type="Proteomes" id="UP000708208">
    <property type="component" value="Unassembled WGS sequence"/>
</dbReference>
<sequence length="141" mass="16391">MSSRLIFQRNLVKQNYGVVRDEASLMMECEMMDEDRVEKLEQPFLERLKRENVHENMNEKTPDALMTAARRKFEVDRLRKEKLKEVVREVARTHPISRSGMGDVNLDVVTTMSRVTSTALAYSLGADFDFNIKNIRCIGYS</sequence>
<gene>
    <name evidence="1" type="ORF">AFUS01_LOCUS15666</name>
</gene>
<evidence type="ECO:0000313" key="2">
    <source>
        <dbReference type="Proteomes" id="UP000708208"/>
    </source>
</evidence>
<comment type="caution">
    <text evidence="1">The sequence shown here is derived from an EMBL/GenBank/DDBJ whole genome shotgun (WGS) entry which is preliminary data.</text>
</comment>
<keyword evidence="2" id="KW-1185">Reference proteome</keyword>
<evidence type="ECO:0000313" key="1">
    <source>
        <dbReference type="EMBL" id="CAG7726778.1"/>
    </source>
</evidence>
<dbReference type="AlphaFoldDB" id="A0A8J2JZG5"/>
<protein>
    <submittedName>
        <fullName evidence="1">Uncharacterized protein</fullName>
    </submittedName>
</protein>
<accession>A0A8J2JZG5</accession>